<dbReference type="OrthoDB" id="2020981at2759"/>
<dbReference type="InterPro" id="IPR017930">
    <property type="entry name" value="Myb_dom"/>
</dbReference>
<organism evidence="9 10">
    <name type="scientific">Artemisia annua</name>
    <name type="common">Sweet wormwood</name>
    <dbReference type="NCBI Taxonomy" id="35608"/>
    <lineage>
        <taxon>Eukaryota</taxon>
        <taxon>Viridiplantae</taxon>
        <taxon>Streptophyta</taxon>
        <taxon>Embryophyta</taxon>
        <taxon>Tracheophyta</taxon>
        <taxon>Spermatophyta</taxon>
        <taxon>Magnoliopsida</taxon>
        <taxon>eudicotyledons</taxon>
        <taxon>Gunneridae</taxon>
        <taxon>Pentapetalae</taxon>
        <taxon>asterids</taxon>
        <taxon>campanulids</taxon>
        <taxon>Asterales</taxon>
        <taxon>Asteraceae</taxon>
        <taxon>Asteroideae</taxon>
        <taxon>Anthemideae</taxon>
        <taxon>Artemisiinae</taxon>
        <taxon>Artemisia</taxon>
    </lineage>
</organism>
<dbReference type="Pfam" id="PF00249">
    <property type="entry name" value="Myb_DNA-binding"/>
    <property type="match status" value="1"/>
</dbReference>
<feature type="region of interest" description="Disordered" evidence="6">
    <location>
        <begin position="271"/>
        <end position="311"/>
    </location>
</feature>
<dbReference type="FunFam" id="1.10.246.220:FF:000001">
    <property type="entry name" value="Telomere repeat-binding protein 1"/>
    <property type="match status" value="1"/>
</dbReference>
<dbReference type="Proteomes" id="UP000245207">
    <property type="component" value="Unassembled WGS sequence"/>
</dbReference>
<evidence type="ECO:0000256" key="6">
    <source>
        <dbReference type="SAM" id="MobiDB-lite"/>
    </source>
</evidence>
<feature type="region of interest" description="Disordered" evidence="6">
    <location>
        <begin position="64"/>
        <end position="91"/>
    </location>
</feature>
<evidence type="ECO:0000256" key="1">
    <source>
        <dbReference type="ARBA" id="ARBA00004123"/>
    </source>
</evidence>
<dbReference type="PANTHER" id="PTHR21717">
    <property type="entry name" value="TELOMERIC REPEAT BINDING PROTEIN"/>
    <property type="match status" value="1"/>
</dbReference>
<name>A0A2U1LHY6_ARTAN</name>
<dbReference type="InterPro" id="IPR001005">
    <property type="entry name" value="SANT/Myb"/>
</dbReference>
<dbReference type="AlphaFoldDB" id="A0A2U1LHY6"/>
<evidence type="ECO:0000313" key="10">
    <source>
        <dbReference type="Proteomes" id="UP000245207"/>
    </source>
</evidence>
<evidence type="ECO:0000259" key="8">
    <source>
        <dbReference type="PROSITE" id="PS51294"/>
    </source>
</evidence>
<dbReference type="PANTHER" id="PTHR21717:SF70">
    <property type="entry name" value="TELOMERE REPEAT-BINDING PROTEIN 2-RELATED"/>
    <property type="match status" value="1"/>
</dbReference>
<dbReference type="SMART" id="SM00717">
    <property type="entry name" value="SANT"/>
    <property type="match status" value="1"/>
</dbReference>
<evidence type="ECO:0000256" key="5">
    <source>
        <dbReference type="ARBA" id="ARBA00023242"/>
    </source>
</evidence>
<dbReference type="InterPro" id="IPR031105">
    <property type="entry name" value="TRP_plant"/>
</dbReference>
<dbReference type="Pfam" id="PF23603">
    <property type="entry name" value="Ubiquitin_TPR1"/>
    <property type="match status" value="1"/>
</dbReference>
<dbReference type="CDD" id="cd11660">
    <property type="entry name" value="SANT_TRF"/>
    <property type="match status" value="1"/>
</dbReference>
<dbReference type="STRING" id="35608.A0A2U1LHY6"/>
<keyword evidence="10" id="KW-1185">Reference proteome</keyword>
<dbReference type="EMBL" id="PKPP01009290">
    <property type="protein sequence ID" value="PWA48610.1"/>
    <property type="molecule type" value="Genomic_DNA"/>
</dbReference>
<evidence type="ECO:0000256" key="2">
    <source>
        <dbReference type="ARBA" id="ARBA00023015"/>
    </source>
</evidence>
<feature type="compositionally biased region" description="Basic and acidic residues" evidence="6">
    <location>
        <begin position="65"/>
        <end position="83"/>
    </location>
</feature>
<feature type="domain" description="Myb-like" evidence="7">
    <location>
        <begin position="498"/>
        <end position="553"/>
    </location>
</feature>
<accession>A0A2U1LHY6</accession>
<sequence length="604" mass="68006">MVLQKRLEYGFNGYQVPPTPRAARSATRRVPFWKKTDDNNNNKNNKPICAFDLLATVAGELLQEGGDKSSGEEPETKTEHETVENDPSNVNNICDQGSSNRSFFVSEIISQAPVIQDSYTSGITVSECNEKPNVLSADKVKVKVPFSCKVDEKNSRSITNEAPKPLAVVHKIDNNNVNLVVRDNDDDESSFGVTRTPNKNFKSPPRIGDRRIKRFLASKYWKPAPKLNDEVHCDADIQHDSKPCFKRQRSLKDYPFKKRRLYEQLDDFSNSDVIDDEDRPNTPQKAIESGSHLSLKSEGGKKTSGFISKQNPAFQQRDSHVKLKIRSFRVPELFFELPKTSTVGTLKRTVMDALTSMISGELHVGVMLQGKKIRDDDKTLLQTGIHNKVDSLGFTLEPKEPHIDQSFPPTPVPKPSIRYSPAPNVSNKLVVRREVSDAFPDPPMTNPGGSVESEHDSAPSPPHLSLGNKSGSDSRALVTVPRALSMVPLRKCKRSEVAQRRIRRPFSVSEVEALVQAVEKLGTGRWRDVKLRAFDNAKHRTYVDLKDKWKTLVHTARISPQQRRGEPVPQELLDRVLAAHAYWSHHQAKQQFKHPSQPETCRLL</sequence>
<dbReference type="InterPro" id="IPR057625">
    <property type="entry name" value="TPR1-6-like_ubiquitin"/>
</dbReference>
<evidence type="ECO:0000313" key="9">
    <source>
        <dbReference type="EMBL" id="PWA48610.1"/>
    </source>
</evidence>
<feature type="region of interest" description="Disordered" evidence="6">
    <location>
        <begin position="437"/>
        <end position="474"/>
    </location>
</feature>
<evidence type="ECO:0000259" key="7">
    <source>
        <dbReference type="PROSITE" id="PS50090"/>
    </source>
</evidence>
<dbReference type="PROSITE" id="PS50090">
    <property type="entry name" value="MYB_LIKE"/>
    <property type="match status" value="1"/>
</dbReference>
<gene>
    <name evidence="9" type="ORF">CTI12_AA489070</name>
</gene>
<dbReference type="PROSITE" id="PS51294">
    <property type="entry name" value="HTH_MYB"/>
    <property type="match status" value="1"/>
</dbReference>
<comment type="caution">
    <text evidence="9">The sequence shown here is derived from an EMBL/GenBank/DDBJ whole genome shotgun (WGS) entry which is preliminary data.</text>
</comment>
<dbReference type="SUPFAM" id="SSF54236">
    <property type="entry name" value="Ubiquitin-like"/>
    <property type="match status" value="1"/>
</dbReference>
<dbReference type="GO" id="GO:0005634">
    <property type="term" value="C:nucleus"/>
    <property type="evidence" value="ECO:0007669"/>
    <property type="project" value="UniProtKB-SubCell"/>
</dbReference>
<proteinExistence type="predicted"/>
<reference evidence="9 10" key="1">
    <citation type="journal article" date="2018" name="Mol. Plant">
        <title>The genome of Artemisia annua provides insight into the evolution of Asteraceae family and artemisinin biosynthesis.</title>
        <authorList>
            <person name="Shen Q."/>
            <person name="Zhang L."/>
            <person name="Liao Z."/>
            <person name="Wang S."/>
            <person name="Yan T."/>
            <person name="Shi P."/>
            <person name="Liu M."/>
            <person name="Fu X."/>
            <person name="Pan Q."/>
            <person name="Wang Y."/>
            <person name="Lv Z."/>
            <person name="Lu X."/>
            <person name="Zhang F."/>
            <person name="Jiang W."/>
            <person name="Ma Y."/>
            <person name="Chen M."/>
            <person name="Hao X."/>
            <person name="Li L."/>
            <person name="Tang Y."/>
            <person name="Lv G."/>
            <person name="Zhou Y."/>
            <person name="Sun X."/>
            <person name="Brodelius P.E."/>
            <person name="Rose J.K.C."/>
            <person name="Tang K."/>
        </authorList>
    </citation>
    <scope>NUCLEOTIDE SEQUENCE [LARGE SCALE GENOMIC DNA]</scope>
    <source>
        <strain evidence="10">cv. Huhao1</strain>
        <tissue evidence="9">Leaf</tissue>
    </source>
</reference>
<keyword evidence="3" id="KW-0238">DNA-binding</keyword>
<protein>
    <submittedName>
        <fullName evidence="9">TRF-like 2</fullName>
    </submittedName>
</protein>
<dbReference type="GO" id="GO:0042162">
    <property type="term" value="F:telomeric DNA binding"/>
    <property type="evidence" value="ECO:0007669"/>
    <property type="project" value="UniProtKB-ARBA"/>
</dbReference>
<dbReference type="InterPro" id="IPR029071">
    <property type="entry name" value="Ubiquitin-like_domsf"/>
</dbReference>
<dbReference type="SUPFAM" id="SSF46689">
    <property type="entry name" value="Homeodomain-like"/>
    <property type="match status" value="1"/>
</dbReference>
<comment type="subcellular location">
    <subcellularLocation>
        <location evidence="1">Nucleus</location>
    </subcellularLocation>
</comment>
<dbReference type="Gene3D" id="1.10.246.220">
    <property type="match status" value="1"/>
</dbReference>
<keyword evidence="4" id="KW-0804">Transcription</keyword>
<evidence type="ECO:0000256" key="3">
    <source>
        <dbReference type="ARBA" id="ARBA00023125"/>
    </source>
</evidence>
<keyword evidence="5" id="KW-0539">Nucleus</keyword>
<dbReference type="InterPro" id="IPR009057">
    <property type="entry name" value="Homeodomain-like_sf"/>
</dbReference>
<evidence type="ECO:0000256" key="4">
    <source>
        <dbReference type="ARBA" id="ARBA00023163"/>
    </source>
</evidence>
<feature type="domain" description="HTH myb-type" evidence="8">
    <location>
        <begin position="498"/>
        <end position="557"/>
    </location>
</feature>
<keyword evidence="2" id="KW-0805">Transcription regulation</keyword>